<evidence type="ECO:0000313" key="2">
    <source>
        <dbReference type="EMBL" id="EJF55269.1"/>
    </source>
</evidence>
<evidence type="ECO:0008006" key="4">
    <source>
        <dbReference type="Google" id="ProtNLM"/>
    </source>
</evidence>
<name>R7SGJ3_DICSQ</name>
<proteinExistence type="predicted"/>
<dbReference type="GeneID" id="18840386"/>
<dbReference type="EMBL" id="JH719882">
    <property type="protein sequence ID" value="EJF55269.1"/>
    <property type="molecule type" value="Genomic_DNA"/>
</dbReference>
<dbReference type="HOGENOM" id="CLU_2739980_0_0_1"/>
<protein>
    <recommendedName>
        <fullName evidence="4">Secreted protein</fullName>
    </recommendedName>
</protein>
<dbReference type="KEGG" id="dsq:DICSQDRAFT_176173"/>
<evidence type="ECO:0000256" key="1">
    <source>
        <dbReference type="SAM" id="SignalP"/>
    </source>
</evidence>
<accession>R7SGJ3</accession>
<dbReference type="AlphaFoldDB" id="R7SGJ3"/>
<gene>
    <name evidence="2" type="ORF">DICSQDRAFT_176173</name>
</gene>
<organism evidence="2 3">
    <name type="scientific">Dichomitus squalens (strain LYAD-421)</name>
    <name type="common">Western red white-rot fungus</name>
    <dbReference type="NCBI Taxonomy" id="732165"/>
    <lineage>
        <taxon>Eukaryota</taxon>
        <taxon>Fungi</taxon>
        <taxon>Dikarya</taxon>
        <taxon>Basidiomycota</taxon>
        <taxon>Agaricomycotina</taxon>
        <taxon>Agaricomycetes</taxon>
        <taxon>Polyporales</taxon>
        <taxon>Polyporaceae</taxon>
        <taxon>Dichomitus</taxon>
    </lineage>
</organism>
<evidence type="ECO:0000313" key="3">
    <source>
        <dbReference type="Proteomes" id="UP000053319"/>
    </source>
</evidence>
<sequence length="71" mass="7751">MTRIIFVLTILDLHCTCGLPASPSLGPVRFVSAIILYPLRVSIEEEDSVIHIAFPLCCLSIWGQQPSGQAL</sequence>
<reference evidence="2 3" key="1">
    <citation type="journal article" date="2012" name="Science">
        <title>The Paleozoic origin of enzymatic lignin decomposition reconstructed from 31 fungal genomes.</title>
        <authorList>
            <person name="Floudas D."/>
            <person name="Binder M."/>
            <person name="Riley R."/>
            <person name="Barry K."/>
            <person name="Blanchette R.A."/>
            <person name="Henrissat B."/>
            <person name="Martinez A.T."/>
            <person name="Otillar R."/>
            <person name="Spatafora J.W."/>
            <person name="Yadav J.S."/>
            <person name="Aerts A."/>
            <person name="Benoit I."/>
            <person name="Boyd A."/>
            <person name="Carlson A."/>
            <person name="Copeland A."/>
            <person name="Coutinho P.M."/>
            <person name="de Vries R.P."/>
            <person name="Ferreira P."/>
            <person name="Findley K."/>
            <person name="Foster B."/>
            <person name="Gaskell J."/>
            <person name="Glotzer D."/>
            <person name="Gorecki P."/>
            <person name="Heitman J."/>
            <person name="Hesse C."/>
            <person name="Hori C."/>
            <person name="Igarashi K."/>
            <person name="Jurgens J.A."/>
            <person name="Kallen N."/>
            <person name="Kersten P."/>
            <person name="Kohler A."/>
            <person name="Kuees U."/>
            <person name="Kumar T.K.A."/>
            <person name="Kuo A."/>
            <person name="LaButti K."/>
            <person name="Larrondo L.F."/>
            <person name="Lindquist E."/>
            <person name="Ling A."/>
            <person name="Lombard V."/>
            <person name="Lucas S."/>
            <person name="Lundell T."/>
            <person name="Martin R."/>
            <person name="McLaughlin D.J."/>
            <person name="Morgenstern I."/>
            <person name="Morin E."/>
            <person name="Murat C."/>
            <person name="Nagy L.G."/>
            <person name="Nolan M."/>
            <person name="Ohm R.A."/>
            <person name="Patyshakuliyeva A."/>
            <person name="Rokas A."/>
            <person name="Ruiz-Duenas F.J."/>
            <person name="Sabat G."/>
            <person name="Salamov A."/>
            <person name="Samejima M."/>
            <person name="Schmutz J."/>
            <person name="Slot J.C."/>
            <person name="St John F."/>
            <person name="Stenlid J."/>
            <person name="Sun H."/>
            <person name="Sun S."/>
            <person name="Syed K."/>
            <person name="Tsang A."/>
            <person name="Wiebenga A."/>
            <person name="Young D."/>
            <person name="Pisabarro A."/>
            <person name="Eastwood D.C."/>
            <person name="Martin F."/>
            <person name="Cullen D."/>
            <person name="Grigoriev I.V."/>
            <person name="Hibbett D.S."/>
        </authorList>
    </citation>
    <scope>NUCLEOTIDE SEQUENCE [LARGE SCALE GENOMIC DNA]</scope>
    <source>
        <strain evidence="2 3">LYAD-421 SS1</strain>
    </source>
</reference>
<feature type="chain" id="PRO_5004444069" description="Secreted protein" evidence="1">
    <location>
        <begin position="19"/>
        <end position="71"/>
    </location>
</feature>
<feature type="signal peptide" evidence="1">
    <location>
        <begin position="1"/>
        <end position="18"/>
    </location>
</feature>
<keyword evidence="1" id="KW-0732">Signal</keyword>
<dbReference type="RefSeq" id="XP_007371992.1">
    <property type="nucleotide sequence ID" value="XM_007371930.1"/>
</dbReference>
<dbReference type="Proteomes" id="UP000053319">
    <property type="component" value="Unassembled WGS sequence"/>
</dbReference>